<dbReference type="EMBL" id="SJPN01000004">
    <property type="protein sequence ID" value="TWU02887.1"/>
    <property type="molecule type" value="Genomic_DNA"/>
</dbReference>
<comment type="caution">
    <text evidence="1">The sequence shown here is derived from an EMBL/GenBank/DDBJ whole genome shotgun (WGS) entry which is preliminary data.</text>
</comment>
<proteinExistence type="predicted"/>
<evidence type="ECO:0000313" key="2">
    <source>
        <dbReference type="Proteomes" id="UP000320176"/>
    </source>
</evidence>
<reference evidence="1 2" key="1">
    <citation type="submission" date="2019-02" db="EMBL/GenBank/DDBJ databases">
        <title>Deep-cultivation of Planctomycetes and their phenomic and genomic characterization uncovers novel biology.</title>
        <authorList>
            <person name="Wiegand S."/>
            <person name="Jogler M."/>
            <person name="Boedeker C."/>
            <person name="Pinto D."/>
            <person name="Vollmers J."/>
            <person name="Rivas-Marin E."/>
            <person name="Kohn T."/>
            <person name="Peeters S.H."/>
            <person name="Heuer A."/>
            <person name="Rast P."/>
            <person name="Oberbeckmann S."/>
            <person name="Bunk B."/>
            <person name="Jeske O."/>
            <person name="Meyerdierks A."/>
            <person name="Storesund J.E."/>
            <person name="Kallscheuer N."/>
            <person name="Luecker S."/>
            <person name="Lage O.M."/>
            <person name="Pohl T."/>
            <person name="Merkel B.J."/>
            <person name="Hornburger P."/>
            <person name="Mueller R.-W."/>
            <person name="Bruemmer F."/>
            <person name="Labrenz M."/>
            <person name="Spormann A.M."/>
            <person name="Op Den Camp H."/>
            <person name="Overmann J."/>
            <person name="Amann R."/>
            <person name="Jetten M.S.M."/>
            <person name="Mascher T."/>
            <person name="Medema M.H."/>
            <person name="Devos D.P."/>
            <person name="Kaster A.-K."/>
            <person name="Ovreas L."/>
            <person name="Rohde M."/>
            <person name="Galperin M.Y."/>
            <person name="Jogler C."/>
        </authorList>
    </citation>
    <scope>NUCLEOTIDE SEQUENCE [LARGE SCALE GENOMIC DNA]</scope>
    <source>
        <strain evidence="1 2">Pla52n</strain>
    </source>
</reference>
<dbReference type="RefSeq" id="WP_146521127.1">
    <property type="nucleotide sequence ID" value="NZ_CP151726.1"/>
</dbReference>
<keyword evidence="2" id="KW-1185">Reference proteome</keyword>
<gene>
    <name evidence="1" type="ORF">Pla52n_39600</name>
</gene>
<protein>
    <submittedName>
        <fullName evidence="1">Uncharacterized protein</fullName>
    </submittedName>
</protein>
<sequence length="274" mass="31035">MKYEINVRGIELKVAAKYRLPSSFKVFVDVCRQSQLGELGWFAVKYTAPKDLLGFDPADRVVPFLRLGDGGFVAFWFQTRNSPAIIHCESEGGTSIAGVNFADFLLRWTRRKSSIPDLDEREVDESSGFKRLPKRVAPLAQKRKELNAWLDSNQSEELPADDESEAIRQELHKVLAEDMKESIRRSEKLLGRKLAADDEFHSSVDMIVHLTSRSYKITTIGGLPFPRPQRLRAVLDRLVAWLGHPLKSSQISVWSDGHAWVGGNICLGYPHPYE</sequence>
<accession>A0A5C6ATU0</accession>
<dbReference type="AlphaFoldDB" id="A0A5C6ATU0"/>
<organism evidence="1 2">
    <name type="scientific">Stieleria varia</name>
    <dbReference type="NCBI Taxonomy" id="2528005"/>
    <lineage>
        <taxon>Bacteria</taxon>
        <taxon>Pseudomonadati</taxon>
        <taxon>Planctomycetota</taxon>
        <taxon>Planctomycetia</taxon>
        <taxon>Pirellulales</taxon>
        <taxon>Pirellulaceae</taxon>
        <taxon>Stieleria</taxon>
    </lineage>
</organism>
<name>A0A5C6ATU0_9BACT</name>
<dbReference type="Proteomes" id="UP000320176">
    <property type="component" value="Unassembled WGS sequence"/>
</dbReference>
<dbReference type="OrthoDB" id="254343at2"/>
<evidence type="ECO:0000313" key="1">
    <source>
        <dbReference type="EMBL" id="TWU02887.1"/>
    </source>
</evidence>